<comment type="similarity">
    <text evidence="10 12">Belongs to the EPSP synthase family. MurA subfamily.</text>
</comment>
<comment type="caution">
    <text evidence="12">Lacks conserved residue(s) required for the propagation of feature annotation.</text>
</comment>
<gene>
    <name evidence="12" type="primary">murA</name>
    <name evidence="14" type="ORF">P618_200193</name>
</gene>
<dbReference type="STRING" id="1399147.P618_200193"/>
<evidence type="ECO:0000256" key="10">
    <source>
        <dbReference type="ARBA" id="ARBA00038367"/>
    </source>
</evidence>
<dbReference type="GO" id="GO:0071555">
    <property type="term" value="P:cell wall organization"/>
    <property type="evidence" value="ECO:0007669"/>
    <property type="project" value="UniProtKB-KW"/>
</dbReference>
<dbReference type="GO" id="GO:0008760">
    <property type="term" value="F:UDP-N-acetylglucosamine 1-carboxyvinyltransferase activity"/>
    <property type="evidence" value="ECO:0007669"/>
    <property type="project" value="UniProtKB-UniRule"/>
</dbReference>
<comment type="caution">
    <text evidence="14">The sequence shown here is derived from an EMBL/GenBank/DDBJ whole genome shotgun (WGS) entry which is preliminary data.</text>
</comment>
<dbReference type="GO" id="GO:0019277">
    <property type="term" value="P:UDP-N-acetylgalactosamine biosynthetic process"/>
    <property type="evidence" value="ECO:0007669"/>
    <property type="project" value="InterPro"/>
</dbReference>
<keyword evidence="6 12" id="KW-0133">Cell shape</keyword>
<feature type="binding site" evidence="12">
    <location>
        <position position="319"/>
    </location>
    <ligand>
        <name>UDP-N-acetyl-alpha-D-glucosamine</name>
        <dbReference type="ChEBI" id="CHEBI:57705"/>
    </ligand>
</feature>
<evidence type="ECO:0000256" key="12">
    <source>
        <dbReference type="HAMAP-Rule" id="MF_00111"/>
    </source>
</evidence>
<dbReference type="InterPro" id="IPR050068">
    <property type="entry name" value="MurA_subfamily"/>
</dbReference>
<dbReference type="GO" id="GO:0009252">
    <property type="term" value="P:peptidoglycan biosynthetic process"/>
    <property type="evidence" value="ECO:0007669"/>
    <property type="project" value="UniProtKB-UniRule"/>
</dbReference>
<evidence type="ECO:0000256" key="11">
    <source>
        <dbReference type="ARBA" id="ARBA00047527"/>
    </source>
</evidence>
<feature type="binding site" evidence="12">
    <location>
        <begin position="33"/>
        <end position="34"/>
    </location>
    <ligand>
        <name>phosphoenolpyruvate</name>
        <dbReference type="ChEBI" id="CHEBI:58702"/>
    </ligand>
</feature>
<organism evidence="14 15">
    <name type="scientific">Holospora obtusa F1</name>
    <dbReference type="NCBI Taxonomy" id="1399147"/>
    <lineage>
        <taxon>Bacteria</taxon>
        <taxon>Pseudomonadati</taxon>
        <taxon>Pseudomonadota</taxon>
        <taxon>Alphaproteobacteria</taxon>
        <taxon>Holosporales</taxon>
        <taxon>Holosporaceae</taxon>
        <taxon>Holospora</taxon>
    </lineage>
</organism>
<comment type="function">
    <text evidence="12">Cell wall formation. Adds enolpyruvyl to UDP-N-acetylglucosamine.</text>
</comment>
<dbReference type="NCBIfam" id="NF006873">
    <property type="entry name" value="PRK09369.1"/>
    <property type="match status" value="1"/>
</dbReference>
<dbReference type="InterPro" id="IPR036968">
    <property type="entry name" value="Enolpyruvate_Tfrase_sf"/>
</dbReference>
<reference evidence="14 15" key="1">
    <citation type="journal article" date="2014" name="FEMS Microbiol. Lett.">
        <title>Draft genome sequences of three Holospora species (Holospora obtusa, Holospora undulata, and Holospora elegans), endonuclear symbiotic bacteria of the ciliate Paramecium caudatum.</title>
        <authorList>
            <person name="Dohra H."/>
            <person name="Tanaka K."/>
            <person name="Suzuki T."/>
            <person name="Fujishima M."/>
            <person name="Suzuki H."/>
        </authorList>
    </citation>
    <scope>NUCLEOTIDE SEQUENCE [LARGE SCALE GENOMIC DNA]</scope>
    <source>
        <strain evidence="14 15">F1</strain>
    </source>
</reference>
<dbReference type="GO" id="GO:0005737">
    <property type="term" value="C:cytoplasm"/>
    <property type="evidence" value="ECO:0007669"/>
    <property type="project" value="UniProtKB-SubCell"/>
</dbReference>
<feature type="modified residue" description="2-(S-cysteinyl)pyruvic acid O-phosphothioketal" evidence="12">
    <location>
        <position position="128"/>
    </location>
</feature>
<dbReference type="PANTHER" id="PTHR43783:SF1">
    <property type="entry name" value="UDP-N-ACETYLGLUCOSAMINE 1-CARBOXYVINYLTRANSFERASE"/>
    <property type="match status" value="1"/>
</dbReference>
<dbReference type="CDD" id="cd01555">
    <property type="entry name" value="UdpNAET"/>
    <property type="match status" value="1"/>
</dbReference>
<evidence type="ECO:0000256" key="3">
    <source>
        <dbReference type="ARBA" id="ARBA00022490"/>
    </source>
</evidence>
<dbReference type="EC" id="2.5.1.7" evidence="12"/>
<evidence type="ECO:0000256" key="1">
    <source>
        <dbReference type="ARBA" id="ARBA00004496"/>
    </source>
</evidence>
<evidence type="ECO:0000259" key="13">
    <source>
        <dbReference type="Pfam" id="PF00275"/>
    </source>
</evidence>
<comment type="subcellular location">
    <subcellularLocation>
        <location evidence="1 12">Cytoplasm</location>
    </subcellularLocation>
</comment>
<evidence type="ECO:0000256" key="6">
    <source>
        <dbReference type="ARBA" id="ARBA00022960"/>
    </source>
</evidence>
<dbReference type="InterPro" id="IPR001986">
    <property type="entry name" value="Enolpyruvate_Tfrase_dom"/>
</dbReference>
<dbReference type="GO" id="GO:0008360">
    <property type="term" value="P:regulation of cell shape"/>
    <property type="evidence" value="ECO:0007669"/>
    <property type="project" value="UniProtKB-KW"/>
</dbReference>
<evidence type="ECO:0000256" key="5">
    <source>
        <dbReference type="ARBA" id="ARBA00022679"/>
    </source>
</evidence>
<name>W6TI00_HOLOB</name>
<dbReference type="Proteomes" id="UP000019112">
    <property type="component" value="Unassembled WGS sequence"/>
</dbReference>
<evidence type="ECO:0000256" key="8">
    <source>
        <dbReference type="ARBA" id="ARBA00023306"/>
    </source>
</evidence>
<keyword evidence="15" id="KW-1185">Reference proteome</keyword>
<dbReference type="EMBL" id="AWTR02000024">
    <property type="protein sequence ID" value="ETZ07610.1"/>
    <property type="molecule type" value="Genomic_DNA"/>
</dbReference>
<evidence type="ECO:0000256" key="9">
    <source>
        <dbReference type="ARBA" id="ARBA00023316"/>
    </source>
</evidence>
<dbReference type="Pfam" id="PF00275">
    <property type="entry name" value="EPSP_synthase"/>
    <property type="match status" value="1"/>
</dbReference>
<proteinExistence type="inferred from homology"/>
<protein>
    <recommendedName>
        <fullName evidence="12">UDP-N-acetylglucosamine 1-carboxyvinyltransferase</fullName>
        <ecNumber evidence="12">2.5.1.7</ecNumber>
    </recommendedName>
    <alternativeName>
        <fullName evidence="12">Enoylpyruvate transferase</fullName>
    </alternativeName>
    <alternativeName>
        <fullName evidence="12">UDP-N-acetylglucosamine enolpyruvyl transferase</fullName>
        <shortName evidence="12">EPT</shortName>
    </alternativeName>
</protein>
<feature type="domain" description="Enolpyruvate transferase" evidence="13">
    <location>
        <begin position="18"/>
        <end position="420"/>
    </location>
</feature>
<dbReference type="HAMAP" id="MF_00111">
    <property type="entry name" value="MurA"/>
    <property type="match status" value="1"/>
</dbReference>
<feature type="binding site" evidence="12">
    <location>
        <position position="104"/>
    </location>
    <ligand>
        <name>UDP-N-acetyl-alpha-D-glucosamine</name>
        <dbReference type="ChEBI" id="CHEBI:57705"/>
    </ligand>
</feature>
<evidence type="ECO:0000313" key="15">
    <source>
        <dbReference type="Proteomes" id="UP000019112"/>
    </source>
</evidence>
<evidence type="ECO:0000313" key="14">
    <source>
        <dbReference type="EMBL" id="ETZ07610.1"/>
    </source>
</evidence>
<evidence type="ECO:0000256" key="7">
    <source>
        <dbReference type="ARBA" id="ARBA00022984"/>
    </source>
</evidence>
<keyword evidence="3 12" id="KW-0963">Cytoplasm</keyword>
<dbReference type="PANTHER" id="PTHR43783">
    <property type="entry name" value="UDP-N-ACETYLGLUCOSAMINE 1-CARBOXYVINYLTRANSFERASE"/>
    <property type="match status" value="1"/>
</dbReference>
<dbReference type="AlphaFoldDB" id="W6TI00"/>
<dbReference type="GO" id="GO:0051301">
    <property type="term" value="P:cell division"/>
    <property type="evidence" value="ECO:0007669"/>
    <property type="project" value="UniProtKB-KW"/>
</dbReference>
<keyword evidence="5 12" id="KW-0808">Transferase</keyword>
<dbReference type="InterPro" id="IPR013792">
    <property type="entry name" value="RNA3'P_cycl/enolpyr_Trfase_a/b"/>
</dbReference>
<dbReference type="UniPathway" id="UPA00219"/>
<dbReference type="Gene3D" id="3.65.10.10">
    <property type="entry name" value="Enolpyruvate transferase domain"/>
    <property type="match status" value="2"/>
</dbReference>
<keyword evidence="7 12" id="KW-0573">Peptidoglycan synthesis</keyword>
<dbReference type="NCBIfam" id="TIGR01072">
    <property type="entry name" value="murA"/>
    <property type="match status" value="1"/>
</dbReference>
<keyword evidence="9 12" id="KW-0961">Cell wall biogenesis/degradation</keyword>
<dbReference type="SUPFAM" id="SSF55205">
    <property type="entry name" value="EPT/RTPC-like"/>
    <property type="match status" value="1"/>
</dbReference>
<feature type="binding site" evidence="12">
    <location>
        <position position="341"/>
    </location>
    <ligand>
        <name>UDP-N-acetyl-alpha-D-glucosamine</name>
        <dbReference type="ChEBI" id="CHEBI:57705"/>
    </ligand>
</feature>
<dbReference type="eggNOG" id="COG0766">
    <property type="taxonomic scope" value="Bacteria"/>
</dbReference>
<sequence>MKKYYRLSFKEMDYFRIQGGIPLSGTVAINGAKNAALPLLAASLLTDKQLILDRVPLVADVFSLKLLLEHLGVRVQMNSKTFVAQAEKIDSGARADYNMVRKMRASILVLGGLLGRCGKAQVAFPGGCAIGVRPVDYHIAGLQALGVDVSVYDGYIHAFAPKGRVSGGVYKFPRPSVTGTQNLLLASVLAKGETRLENIALEPEVLSLVQCLKQMGAVIEGQGTSVLQIQGKDSLEGTHFNILPDRIEIGTYIVAALMSRGELTLTGCAKELMGSYVSLLTHIGVPIREVSPGTFYIKSPDYWSGFNIRTQVFPGFPTDLQSQFTVLATQAENSSTIEENIFENRFMHVGELSRMGANITINGSTAYIKGKTSLTGAEVMATDLRASVCLVLAALAAKGETIVNRVYHLDRGYENLPGKLLSCGAKIERVCPKRSL</sequence>
<keyword evidence="8 12" id="KW-0131">Cell cycle</keyword>
<feature type="active site" description="Proton donor" evidence="12">
    <location>
        <position position="128"/>
    </location>
</feature>
<keyword evidence="4 12" id="KW-0132">Cell division</keyword>
<comment type="pathway">
    <text evidence="2 12">Cell wall biogenesis; peptidoglycan biosynthesis.</text>
</comment>
<dbReference type="InterPro" id="IPR005750">
    <property type="entry name" value="UDP_GlcNAc_COvinyl_MurA"/>
</dbReference>
<accession>W6TI00</accession>
<evidence type="ECO:0000256" key="2">
    <source>
        <dbReference type="ARBA" id="ARBA00004752"/>
    </source>
</evidence>
<comment type="catalytic activity">
    <reaction evidence="11 12">
        <text>phosphoenolpyruvate + UDP-N-acetyl-alpha-D-glucosamine = UDP-N-acetyl-3-O-(1-carboxyvinyl)-alpha-D-glucosamine + phosphate</text>
        <dbReference type="Rhea" id="RHEA:18681"/>
        <dbReference type="ChEBI" id="CHEBI:43474"/>
        <dbReference type="ChEBI" id="CHEBI:57705"/>
        <dbReference type="ChEBI" id="CHEBI:58702"/>
        <dbReference type="ChEBI" id="CHEBI:68483"/>
        <dbReference type="EC" id="2.5.1.7"/>
    </reaction>
</comment>
<evidence type="ECO:0000256" key="4">
    <source>
        <dbReference type="ARBA" id="ARBA00022618"/>
    </source>
</evidence>
<keyword evidence="12" id="KW-0670">Pyruvate</keyword>